<dbReference type="GO" id="GO:0033539">
    <property type="term" value="P:fatty acid beta-oxidation using acyl-CoA dehydrogenase"/>
    <property type="evidence" value="ECO:0007669"/>
    <property type="project" value="TreeGrafter"/>
</dbReference>
<evidence type="ECO:0000256" key="1">
    <source>
        <dbReference type="ARBA" id="ARBA00023002"/>
    </source>
</evidence>
<dbReference type="Gene3D" id="1.20.140.10">
    <property type="entry name" value="Butyryl-CoA Dehydrogenase, subunit A, domain 3"/>
    <property type="match status" value="1"/>
</dbReference>
<dbReference type="EMBL" id="QZEY01000004">
    <property type="protein sequence ID" value="RJL32393.1"/>
    <property type="molecule type" value="Genomic_DNA"/>
</dbReference>
<proteinExistence type="inferred from homology"/>
<dbReference type="Pfam" id="PF02771">
    <property type="entry name" value="Acyl-CoA_dh_N"/>
    <property type="match status" value="1"/>
</dbReference>
<dbReference type="InterPro" id="IPR037069">
    <property type="entry name" value="AcylCoA_DH/ox_N_sf"/>
</dbReference>
<dbReference type="Pfam" id="PF08028">
    <property type="entry name" value="Acyl-CoA_dh_2"/>
    <property type="match status" value="1"/>
</dbReference>
<evidence type="ECO:0000256" key="2">
    <source>
        <dbReference type="ARBA" id="ARBA00049661"/>
    </source>
</evidence>
<dbReference type="InterPro" id="IPR009100">
    <property type="entry name" value="AcylCoA_DH/oxidase_NM_dom_sf"/>
</dbReference>
<dbReference type="InterPro" id="IPR036250">
    <property type="entry name" value="AcylCo_DH-like_C"/>
</dbReference>
<name>A0A3A4AST9_9ACTN</name>
<feature type="domain" description="Acyl-CoA dehydrogenase/oxidase N-terminal" evidence="3">
    <location>
        <begin position="8"/>
        <end position="90"/>
    </location>
</feature>
<evidence type="ECO:0000259" key="4">
    <source>
        <dbReference type="Pfam" id="PF08028"/>
    </source>
</evidence>
<dbReference type="GO" id="GO:0050660">
    <property type="term" value="F:flavin adenine dinucleotide binding"/>
    <property type="evidence" value="ECO:0007669"/>
    <property type="project" value="InterPro"/>
</dbReference>
<dbReference type="PANTHER" id="PTHR48083">
    <property type="entry name" value="MEDIUM-CHAIN SPECIFIC ACYL-COA DEHYDROGENASE, MITOCHONDRIAL-RELATED"/>
    <property type="match status" value="1"/>
</dbReference>
<accession>A0A3A4AST9</accession>
<comment type="similarity">
    <text evidence="2">Belongs to the HpaH/HsaA monooxygenase family.</text>
</comment>
<organism evidence="5 6">
    <name type="scientific">Bailinhaonella thermotolerans</name>
    <dbReference type="NCBI Taxonomy" id="1070861"/>
    <lineage>
        <taxon>Bacteria</taxon>
        <taxon>Bacillati</taxon>
        <taxon>Actinomycetota</taxon>
        <taxon>Actinomycetes</taxon>
        <taxon>Streptosporangiales</taxon>
        <taxon>Streptosporangiaceae</taxon>
        <taxon>Bailinhaonella</taxon>
    </lineage>
</organism>
<dbReference type="InterPro" id="IPR013786">
    <property type="entry name" value="AcylCoA_DH/ox_N"/>
</dbReference>
<evidence type="ECO:0000313" key="5">
    <source>
        <dbReference type="EMBL" id="RJL32393.1"/>
    </source>
</evidence>
<dbReference type="PANTHER" id="PTHR48083:SF2">
    <property type="entry name" value="MEDIUM-CHAIN SPECIFIC ACYL-COA DEHYDROGENASE, MITOCHONDRIAL"/>
    <property type="match status" value="1"/>
</dbReference>
<dbReference type="InterPro" id="IPR046373">
    <property type="entry name" value="Acyl-CoA_Oxase/DH_mid-dom_sf"/>
</dbReference>
<dbReference type="InterPro" id="IPR050741">
    <property type="entry name" value="Acyl-CoA_dehydrogenase"/>
</dbReference>
<sequence>MAEAARGLAPVLAERAREAEELRELPEATLKDLHAAGLFAGVHERGGLLAGFPALTAFTRELAKGCASTAWVTMFYSLHNWLITFLPEQGHAEVRGGRPYALVPAVLAPTGTAEPTAGGYRVTGRWSFATGIMHADWVMVVALVTDPLEPRLFAVPASRAVVHDVWHTSGMRATGSNDVELRDVVVPPHLTISMLDFAGPAPRYPLIPVMSLAAAAVAVGAAEGLLEAFEDRLSARVLAYSGVKQADMSAARVRLAQAAVRLDAAVALFEESVRRLRDEMDLRQRSWHRLTAAHVVKETREIVNDVCAASGATAQFAGSPFQRVQRDLNTLCGHVIFDLDTASDVHARARLGLDLPPTAMA</sequence>
<feature type="domain" description="Acyl-CoA dehydrogenase C-terminal" evidence="4">
    <location>
        <begin position="213"/>
        <end position="338"/>
    </location>
</feature>
<keyword evidence="6" id="KW-1185">Reference proteome</keyword>
<gene>
    <name evidence="5" type="ORF">D5H75_12660</name>
</gene>
<dbReference type="InterPro" id="IPR013107">
    <property type="entry name" value="Acyl-CoA_DH_C"/>
</dbReference>
<dbReference type="GO" id="GO:0003995">
    <property type="term" value="F:acyl-CoA dehydrogenase activity"/>
    <property type="evidence" value="ECO:0007669"/>
    <property type="project" value="TreeGrafter"/>
</dbReference>
<dbReference type="AlphaFoldDB" id="A0A3A4AST9"/>
<evidence type="ECO:0000259" key="3">
    <source>
        <dbReference type="Pfam" id="PF02771"/>
    </source>
</evidence>
<dbReference type="SUPFAM" id="SSF47203">
    <property type="entry name" value="Acyl-CoA dehydrogenase C-terminal domain-like"/>
    <property type="match status" value="1"/>
</dbReference>
<dbReference type="PIRSF" id="PIRSF016578">
    <property type="entry name" value="HsaA"/>
    <property type="match status" value="1"/>
</dbReference>
<dbReference type="GO" id="GO:0005737">
    <property type="term" value="C:cytoplasm"/>
    <property type="evidence" value="ECO:0007669"/>
    <property type="project" value="TreeGrafter"/>
</dbReference>
<dbReference type="Proteomes" id="UP000265768">
    <property type="component" value="Unassembled WGS sequence"/>
</dbReference>
<keyword evidence="1" id="KW-0560">Oxidoreductase</keyword>
<evidence type="ECO:0000313" key="6">
    <source>
        <dbReference type="Proteomes" id="UP000265768"/>
    </source>
</evidence>
<dbReference type="Gene3D" id="1.10.540.10">
    <property type="entry name" value="Acyl-CoA dehydrogenase/oxidase, N-terminal domain"/>
    <property type="match status" value="1"/>
</dbReference>
<protein>
    <submittedName>
        <fullName evidence="5">Acyl-CoA dehydrogenase</fullName>
    </submittedName>
</protein>
<dbReference type="Gene3D" id="2.40.110.10">
    <property type="entry name" value="Butyryl-CoA Dehydrogenase, subunit A, domain 2"/>
    <property type="match status" value="1"/>
</dbReference>
<dbReference type="SUPFAM" id="SSF56645">
    <property type="entry name" value="Acyl-CoA dehydrogenase NM domain-like"/>
    <property type="match status" value="1"/>
</dbReference>
<comment type="caution">
    <text evidence="5">The sequence shown here is derived from an EMBL/GenBank/DDBJ whole genome shotgun (WGS) entry which is preliminary data.</text>
</comment>
<reference evidence="5 6" key="1">
    <citation type="submission" date="2018-09" db="EMBL/GenBank/DDBJ databases">
        <title>YIM 75507 draft genome.</title>
        <authorList>
            <person name="Tang S."/>
            <person name="Feng Y."/>
        </authorList>
    </citation>
    <scope>NUCLEOTIDE SEQUENCE [LARGE SCALE GENOMIC DNA]</scope>
    <source>
        <strain evidence="5 6">YIM 75507</strain>
    </source>
</reference>